<dbReference type="AlphaFoldDB" id="D7CVD0"/>
<dbReference type="InterPro" id="IPR055218">
    <property type="entry name" value="Amylosucrase_C"/>
</dbReference>
<dbReference type="CDD" id="cd11324">
    <property type="entry name" value="AmyAc_Amylosucrase"/>
    <property type="match status" value="1"/>
</dbReference>
<dbReference type="SUPFAM" id="SSF51445">
    <property type="entry name" value="(Trans)glycosidases"/>
    <property type="match status" value="1"/>
</dbReference>
<dbReference type="SMART" id="SM00642">
    <property type="entry name" value="Aamy"/>
    <property type="match status" value="1"/>
</dbReference>
<dbReference type="Gene3D" id="1.10.1740.10">
    <property type="match status" value="1"/>
</dbReference>
<dbReference type="eggNOG" id="COG0366">
    <property type="taxonomic scope" value="Bacteria"/>
</dbReference>
<dbReference type="Pfam" id="PF22582">
    <property type="entry name" value="Amylosucrase_C-like"/>
    <property type="match status" value="1"/>
</dbReference>
<dbReference type="InterPro" id="IPR045857">
    <property type="entry name" value="O16G_dom_2"/>
</dbReference>
<reference evidence="3" key="1">
    <citation type="submission" date="2010-05" db="EMBL/GenBank/DDBJ databases">
        <title>The complete genome of Truepera radiovictris DSM 17093.</title>
        <authorList>
            <consortium name="US DOE Joint Genome Institute (JGI-PGF)"/>
            <person name="Lucas S."/>
            <person name="Copeland A."/>
            <person name="Lapidus A."/>
            <person name="Glavina del Rio T."/>
            <person name="Dalin E."/>
            <person name="Tice H."/>
            <person name="Bruce D."/>
            <person name="Goodwin L."/>
            <person name="Pitluck S."/>
            <person name="Kyrpides N."/>
            <person name="Mavromatis K."/>
            <person name="Ovchinnikova G."/>
            <person name="Munk A.C."/>
            <person name="Detter J.C."/>
            <person name="Han C."/>
            <person name="Tapia R."/>
            <person name="Land M."/>
            <person name="Hauser L."/>
            <person name="Markowitz V."/>
            <person name="Cheng J.-F."/>
            <person name="Hugenholtz P."/>
            <person name="Woyke T."/>
            <person name="Wu D."/>
            <person name="Tindall B."/>
            <person name="Pomrenke H.G."/>
            <person name="Brambilla E."/>
            <person name="Klenk H.-P."/>
            <person name="Eisen J.A."/>
        </authorList>
    </citation>
    <scope>NUCLEOTIDE SEQUENCE [LARGE SCALE GENOMIC DNA]</scope>
    <source>
        <strain evidence="3">DSM 17093 / CIP 108686 / LMG 22925 / RQ-24</strain>
    </source>
</reference>
<evidence type="ECO:0000313" key="2">
    <source>
        <dbReference type="EMBL" id="ADI14158.1"/>
    </source>
</evidence>
<dbReference type="Gene3D" id="3.90.400.10">
    <property type="entry name" value="Oligo-1,6-glucosidase, Domain 2"/>
    <property type="match status" value="1"/>
</dbReference>
<dbReference type="GO" id="GO:0005975">
    <property type="term" value="P:carbohydrate metabolic process"/>
    <property type="evidence" value="ECO:0007669"/>
    <property type="project" value="InterPro"/>
</dbReference>
<keyword evidence="3" id="KW-1185">Reference proteome</keyword>
<gene>
    <name evidence="2" type="ordered locus">Trad_1031</name>
</gene>
<feature type="domain" description="Glycosyl hydrolase family 13 catalytic" evidence="1">
    <location>
        <begin position="89"/>
        <end position="540"/>
    </location>
</feature>
<dbReference type="BRENDA" id="2.4.1.4">
    <property type="organism ID" value="17377"/>
</dbReference>
<reference evidence="2 3" key="2">
    <citation type="journal article" date="2011" name="Stand. Genomic Sci.">
        <title>Complete genome sequence of Truepera radiovictrix type strain (RQ-24).</title>
        <authorList>
            <person name="Ivanova N."/>
            <person name="Rohde C."/>
            <person name="Munk C."/>
            <person name="Nolan M."/>
            <person name="Lucas S."/>
            <person name="Del Rio T.G."/>
            <person name="Tice H."/>
            <person name="Deshpande S."/>
            <person name="Cheng J.F."/>
            <person name="Tapia R."/>
            <person name="Han C."/>
            <person name="Goodwin L."/>
            <person name="Pitluck S."/>
            <person name="Liolios K."/>
            <person name="Mavromatis K."/>
            <person name="Mikhailova N."/>
            <person name="Pati A."/>
            <person name="Chen A."/>
            <person name="Palaniappan K."/>
            <person name="Land M."/>
            <person name="Hauser L."/>
            <person name="Chang Y.J."/>
            <person name="Jeffries C.D."/>
            <person name="Brambilla E."/>
            <person name="Rohde M."/>
            <person name="Goker M."/>
            <person name="Tindall B.J."/>
            <person name="Woyke T."/>
            <person name="Bristow J."/>
            <person name="Eisen J.A."/>
            <person name="Markowitz V."/>
            <person name="Hugenholtz P."/>
            <person name="Kyrpides N.C."/>
            <person name="Klenk H.P."/>
            <person name="Lapidus A."/>
        </authorList>
    </citation>
    <scope>NUCLEOTIDE SEQUENCE [LARGE SCALE GENOMIC DNA]</scope>
    <source>
        <strain evidence="3">DSM 17093 / CIP 108686 / LMG 22925 / RQ-24</strain>
    </source>
</reference>
<dbReference type="Proteomes" id="UP000000379">
    <property type="component" value="Chromosome"/>
</dbReference>
<dbReference type="InterPro" id="IPR017853">
    <property type="entry name" value="GH"/>
</dbReference>
<name>D7CVD0_TRURR</name>
<evidence type="ECO:0000259" key="1">
    <source>
        <dbReference type="SMART" id="SM00642"/>
    </source>
</evidence>
<dbReference type="Gene3D" id="3.20.20.80">
    <property type="entry name" value="Glycosidases"/>
    <property type="match status" value="1"/>
</dbReference>
<dbReference type="STRING" id="649638.Trad_1031"/>
<dbReference type="EMBL" id="CP002049">
    <property type="protein sequence ID" value="ADI14158.1"/>
    <property type="molecule type" value="Genomic_DNA"/>
</dbReference>
<sequence length="650" mass="73400">MQNLRLLSPEARAHVERLWPLAEAILAPADRQLFQLRLVRQFENLYEALVPLYGARDDFAELLGRLVQLLARAYAARPEKLKALDLERDLTPDWFQREGVVGYVAYAERFAGTLKGVEAHLDYLKELRVTYLHLMSVIKTREGENDGGYAVADYLDVQPQLGTLEDLERLCARLRSEGISLCLDFVLNHCADTHPWAERARAGDPFYRDFFYVFPDRTLPDAFERTLPEVFPDFAPGNFSFVPELGWVWTTFHRYQWDLNYTNPEVFLAITDTLLQLANKGVEVFRLDAVAFMWKRLGTDCQNQPEVHEILQALRACSRIAASATLHKAEAIVSPQQLIRYFGTGKGFGKASNLAYHNSLMVQFWSALASRDTRLMTYVLKNFPRIPPTTAWATYIRCHDDIGWAVTDEDAAAVGLDGHLHRAFLSDFYAGHFPGSFAVGEVFQFNPETQDRRISGTFASLAGLERALEQGDPDEIALSLERILLGYALMLGFGGTPLLYMGDELGLLNDYSYTQHPETAGDNRWLHRPYMDWAKAARRREAGSLEARLFGGVQHLIGVRARTPQLHAAYQAEIAETYHPHLFAYARPHPLGTLLCVYNFSERPQEADVGLLSAHGLDAPYDLITGARVATGPLPLPPYGRRWLVQTPPA</sequence>
<dbReference type="CAZy" id="GH13">
    <property type="family name" value="Glycoside Hydrolase Family 13"/>
</dbReference>
<dbReference type="InterPro" id="IPR006047">
    <property type="entry name" value="GH13_cat_dom"/>
</dbReference>
<evidence type="ECO:0000313" key="3">
    <source>
        <dbReference type="Proteomes" id="UP000000379"/>
    </source>
</evidence>
<dbReference type="InterPro" id="IPR044077">
    <property type="entry name" value="Amylosucrase"/>
</dbReference>
<proteinExistence type="predicted"/>
<accession>D7CVD0</accession>
<dbReference type="PANTHER" id="PTHR10357:SF213">
    <property type="entry name" value="ALPHA AMYLASE CATALYTIC REGION"/>
    <property type="match status" value="1"/>
</dbReference>
<dbReference type="Pfam" id="PF00128">
    <property type="entry name" value="Alpha-amylase"/>
    <property type="match status" value="1"/>
</dbReference>
<dbReference type="Gene3D" id="2.60.40.1180">
    <property type="entry name" value="Golgi alpha-mannosidase II"/>
    <property type="match status" value="1"/>
</dbReference>
<organism evidence="2 3">
    <name type="scientific">Truepera radiovictrix (strain DSM 17093 / CIP 108686 / LMG 22925 / RQ-24)</name>
    <dbReference type="NCBI Taxonomy" id="649638"/>
    <lineage>
        <taxon>Bacteria</taxon>
        <taxon>Thermotogati</taxon>
        <taxon>Deinococcota</taxon>
        <taxon>Deinococci</taxon>
        <taxon>Trueperales</taxon>
        <taxon>Trueperaceae</taxon>
        <taxon>Truepera</taxon>
    </lineage>
</organism>
<protein>
    <submittedName>
        <fullName evidence="2">Alpha amylase catalytic region</fullName>
    </submittedName>
</protein>
<dbReference type="KEGG" id="tra:Trad_1031"/>
<dbReference type="InterPro" id="IPR013780">
    <property type="entry name" value="Glyco_hydro_b"/>
</dbReference>
<dbReference type="RefSeq" id="WP_013177529.1">
    <property type="nucleotide sequence ID" value="NC_014221.1"/>
</dbReference>
<dbReference type="PANTHER" id="PTHR10357">
    <property type="entry name" value="ALPHA-AMYLASE FAMILY MEMBER"/>
    <property type="match status" value="1"/>
</dbReference>
<dbReference type="GO" id="GO:0047669">
    <property type="term" value="F:amylosucrase activity"/>
    <property type="evidence" value="ECO:0007669"/>
    <property type="project" value="InterPro"/>
</dbReference>
<dbReference type="SUPFAM" id="SSF51011">
    <property type="entry name" value="Glycosyl hydrolase domain"/>
    <property type="match status" value="1"/>
</dbReference>
<dbReference type="HOGENOM" id="CLU_022796_0_0_0"/>